<comment type="caution">
    <text evidence="2">The sequence shown here is derived from an EMBL/GenBank/DDBJ whole genome shotgun (WGS) entry which is preliminary data.</text>
</comment>
<feature type="chain" id="PRO_5044301702" description="T9SS C-terminal target domain-containing protein" evidence="1">
    <location>
        <begin position="21"/>
        <end position="302"/>
    </location>
</feature>
<dbReference type="Proteomes" id="UP000198431">
    <property type="component" value="Unassembled WGS sequence"/>
</dbReference>
<evidence type="ECO:0000256" key="1">
    <source>
        <dbReference type="SAM" id="SignalP"/>
    </source>
</evidence>
<protein>
    <recommendedName>
        <fullName evidence="4">T9SS C-terminal target domain-containing protein</fullName>
    </recommendedName>
</protein>
<dbReference type="RefSeq" id="WP_073398200.1">
    <property type="nucleotide sequence ID" value="NZ_FRBX01000008.1"/>
</dbReference>
<feature type="signal peptide" evidence="1">
    <location>
        <begin position="1"/>
        <end position="20"/>
    </location>
</feature>
<dbReference type="AlphaFoldDB" id="A0AB36NWW4"/>
<name>A0AB36NWW4_9FLAO</name>
<evidence type="ECO:0000313" key="2">
    <source>
        <dbReference type="EMBL" id="OXB00846.1"/>
    </source>
</evidence>
<proteinExistence type="predicted"/>
<evidence type="ECO:0008006" key="4">
    <source>
        <dbReference type="Google" id="ProtNLM"/>
    </source>
</evidence>
<dbReference type="Gene3D" id="2.60.40.2340">
    <property type="match status" value="1"/>
</dbReference>
<gene>
    <name evidence="2" type="ORF">B0A72_18920</name>
</gene>
<organism evidence="2 3">
    <name type="scientific">Flavobacterium pectinovorum</name>
    <dbReference type="NCBI Taxonomy" id="29533"/>
    <lineage>
        <taxon>Bacteria</taxon>
        <taxon>Pseudomonadati</taxon>
        <taxon>Bacteroidota</taxon>
        <taxon>Flavobacteriia</taxon>
        <taxon>Flavobacteriales</taxon>
        <taxon>Flavobacteriaceae</taxon>
        <taxon>Flavobacterium</taxon>
    </lineage>
</organism>
<dbReference type="EMBL" id="MUHB01000020">
    <property type="protein sequence ID" value="OXB00846.1"/>
    <property type="molecule type" value="Genomic_DNA"/>
</dbReference>
<reference evidence="2 3" key="1">
    <citation type="submission" date="2016-11" db="EMBL/GenBank/DDBJ databases">
        <title>Whole genomes of Flavobacteriaceae.</title>
        <authorList>
            <person name="Stine C."/>
            <person name="Li C."/>
            <person name="Tadesse D."/>
        </authorList>
    </citation>
    <scope>NUCLEOTIDE SEQUENCE [LARGE SCALE GENOMIC DNA]</scope>
    <source>
        <strain evidence="2 3">ATCC 19366</strain>
    </source>
</reference>
<keyword evidence="1" id="KW-0732">Signal</keyword>
<accession>A0AB36NWW4</accession>
<evidence type="ECO:0000313" key="3">
    <source>
        <dbReference type="Proteomes" id="UP000198431"/>
    </source>
</evidence>
<sequence length="302" mass="33160">MRNYKHIILLFFIISSSVFAQSPDWSVNENKFQYTMSFEGFLTVDGKNLTSANDKVAAFVNGECRGSANVLYVASEKKYVVYLTVFSNTDGEIINFKIYDSANNVIKEVVKTKVFENNKHYGDLFQSYSFASPSLKSDAEIIDFSFKDLKTATKIVDGSQITLYVAKGTNVSALNALFELSAGAGLFIGTANKISGSNTVDFNSPVQFQVLSEDQSVLKQWTVIVKLGSALFYKKDAVCYAGGVVKVLYDENDTLATLTKGGVKITAQTIQNGETVFNNLEAGKYNVSIGGINKEIVINQKQ</sequence>